<sequence>MPAFSVIAKIGAPGSADRLREIGRAPATRREPDNVAHAFATTGDGPADNLRRNLEYARSLAEAGNLLNRLQAGSFDPDDMFRAAWTQAVTALDWWVAQEVRARILDLVAEDGTAVPDRLRRKEIPFAVLDDVRSGTRSVAEAVAEHFLDGKFSRQSYQGHEAIGEGFGLVLPSTTKLWPSVVKVLNEQAPGGTDSTLASVKDRLTEVAQRRHKIVHEYDSAPDQPSGRNPINYKETLDAIQWIDTLTSAINEVITRS</sequence>
<accession>A0ABV1K6N4</accession>
<organism evidence="1 2">
    <name type="scientific">Pseudonocardia nematodicida</name>
    <dbReference type="NCBI Taxonomy" id="1206997"/>
    <lineage>
        <taxon>Bacteria</taxon>
        <taxon>Bacillati</taxon>
        <taxon>Actinomycetota</taxon>
        <taxon>Actinomycetes</taxon>
        <taxon>Pseudonocardiales</taxon>
        <taxon>Pseudonocardiaceae</taxon>
        <taxon>Pseudonocardia</taxon>
    </lineage>
</organism>
<dbReference type="RefSeq" id="WP_349297237.1">
    <property type="nucleotide sequence ID" value="NZ_JBEDNQ010000002.1"/>
</dbReference>
<protein>
    <recommendedName>
        <fullName evidence="3">RiboL-PSP-HEPN domain-containing protein</fullName>
    </recommendedName>
</protein>
<evidence type="ECO:0000313" key="1">
    <source>
        <dbReference type="EMBL" id="MEQ3550157.1"/>
    </source>
</evidence>
<dbReference type="EMBL" id="JBEDNQ010000002">
    <property type="protein sequence ID" value="MEQ3550157.1"/>
    <property type="molecule type" value="Genomic_DNA"/>
</dbReference>
<proteinExistence type="predicted"/>
<gene>
    <name evidence="1" type="ORF">WIS52_06700</name>
</gene>
<evidence type="ECO:0008006" key="3">
    <source>
        <dbReference type="Google" id="ProtNLM"/>
    </source>
</evidence>
<name>A0ABV1K6N4_9PSEU</name>
<evidence type="ECO:0000313" key="2">
    <source>
        <dbReference type="Proteomes" id="UP001494902"/>
    </source>
</evidence>
<keyword evidence="2" id="KW-1185">Reference proteome</keyword>
<reference evidence="1 2" key="1">
    <citation type="submission" date="2024-03" db="EMBL/GenBank/DDBJ databases">
        <title>Draft genome sequence of Pseudonocardia nematodicida JCM 31783.</title>
        <authorList>
            <person name="Butdee W."/>
            <person name="Duangmal K."/>
        </authorList>
    </citation>
    <scope>NUCLEOTIDE SEQUENCE [LARGE SCALE GENOMIC DNA]</scope>
    <source>
        <strain evidence="1 2">JCM 31783</strain>
    </source>
</reference>
<comment type="caution">
    <text evidence="1">The sequence shown here is derived from an EMBL/GenBank/DDBJ whole genome shotgun (WGS) entry which is preliminary data.</text>
</comment>
<dbReference type="Proteomes" id="UP001494902">
    <property type="component" value="Unassembled WGS sequence"/>
</dbReference>